<keyword evidence="2" id="KW-1185">Reference proteome</keyword>
<evidence type="ECO:0000313" key="2">
    <source>
        <dbReference type="Proteomes" id="UP000327468"/>
    </source>
</evidence>
<organism evidence="1 2">
    <name type="scientific">Pangasianodon hypophthalmus</name>
    <name type="common">Striped catfish</name>
    <name type="synonym">Helicophagus hypophthalmus</name>
    <dbReference type="NCBI Taxonomy" id="310915"/>
    <lineage>
        <taxon>Eukaryota</taxon>
        <taxon>Metazoa</taxon>
        <taxon>Chordata</taxon>
        <taxon>Craniata</taxon>
        <taxon>Vertebrata</taxon>
        <taxon>Euteleostomi</taxon>
        <taxon>Actinopterygii</taxon>
        <taxon>Neopterygii</taxon>
        <taxon>Teleostei</taxon>
        <taxon>Ostariophysi</taxon>
        <taxon>Siluriformes</taxon>
        <taxon>Pangasiidae</taxon>
        <taxon>Pangasianodon</taxon>
    </lineage>
</organism>
<sequence>MERASLGSCGLSPSWRLMYKGPCQNAVDDDKAIIRRHTNPLIETLSSLIRGLCADLHRRKKTRVSS</sequence>
<protein>
    <submittedName>
        <fullName evidence="1">Uncharacterized protein</fullName>
    </submittedName>
</protein>
<reference evidence="1 2" key="1">
    <citation type="submission" date="2019-06" db="EMBL/GenBank/DDBJ databases">
        <title>A chromosome-scale genome assembly of the striped catfish, Pangasianodon hypophthalmus.</title>
        <authorList>
            <person name="Wen M."/>
            <person name="Zahm M."/>
            <person name="Roques C."/>
            <person name="Cabau C."/>
            <person name="Klopp C."/>
            <person name="Donnadieu C."/>
            <person name="Jouanno E."/>
            <person name="Avarre J.-C."/>
            <person name="Campet M."/>
            <person name="Ha T.T.T."/>
            <person name="Dugue R."/>
            <person name="Lampietro C."/>
            <person name="Louis A."/>
            <person name="Herpin A."/>
            <person name="Echchiki A."/>
            <person name="Berthelot C."/>
            <person name="Parey E."/>
            <person name="Roest-Crollius H."/>
            <person name="Braasch I."/>
            <person name="Postlethwait J."/>
            <person name="Bobe J."/>
            <person name="Montfort J."/>
            <person name="Bouchez O."/>
            <person name="Begum T."/>
            <person name="Schartl M."/>
            <person name="Guiguen Y."/>
        </authorList>
    </citation>
    <scope>NUCLEOTIDE SEQUENCE [LARGE SCALE GENOMIC DNA]</scope>
    <source>
        <strain evidence="1 2">Indonesia</strain>
        <tissue evidence="1">Blood</tissue>
    </source>
</reference>
<proteinExistence type="predicted"/>
<accession>A0A5N5M254</accession>
<dbReference type="EMBL" id="VFJC01000016">
    <property type="protein sequence ID" value="KAB5549102.1"/>
    <property type="molecule type" value="Genomic_DNA"/>
</dbReference>
<gene>
    <name evidence="1" type="ORF">PHYPO_G00063430</name>
</gene>
<comment type="caution">
    <text evidence="1">The sequence shown here is derived from an EMBL/GenBank/DDBJ whole genome shotgun (WGS) entry which is preliminary data.</text>
</comment>
<dbReference type="Proteomes" id="UP000327468">
    <property type="component" value="Chromosome 15"/>
</dbReference>
<name>A0A5N5M254_PANHP</name>
<evidence type="ECO:0000313" key="1">
    <source>
        <dbReference type="EMBL" id="KAB5549102.1"/>
    </source>
</evidence>
<dbReference type="AlphaFoldDB" id="A0A5N5M254"/>